<organism evidence="5">
    <name type="scientific">Sesamum radiatum</name>
    <name type="common">Black benniseed</name>
    <dbReference type="NCBI Taxonomy" id="300843"/>
    <lineage>
        <taxon>Eukaryota</taxon>
        <taxon>Viridiplantae</taxon>
        <taxon>Streptophyta</taxon>
        <taxon>Embryophyta</taxon>
        <taxon>Tracheophyta</taxon>
        <taxon>Spermatophyta</taxon>
        <taxon>Magnoliopsida</taxon>
        <taxon>eudicotyledons</taxon>
        <taxon>Gunneridae</taxon>
        <taxon>Pentapetalae</taxon>
        <taxon>asterids</taxon>
        <taxon>lamiids</taxon>
        <taxon>Lamiales</taxon>
        <taxon>Pedaliaceae</taxon>
        <taxon>Sesamum</taxon>
    </lineage>
</organism>
<dbReference type="AlphaFoldDB" id="A0AAW2U7I0"/>
<dbReference type="Pfam" id="PF14223">
    <property type="entry name" value="Retrotran_gag_2"/>
    <property type="match status" value="1"/>
</dbReference>
<evidence type="ECO:0000259" key="4">
    <source>
        <dbReference type="PROSITE" id="PS50994"/>
    </source>
</evidence>
<feature type="compositionally biased region" description="Low complexity" evidence="3">
    <location>
        <begin position="107"/>
        <end position="120"/>
    </location>
</feature>
<feature type="domain" description="Integrase catalytic" evidence="4">
    <location>
        <begin position="256"/>
        <end position="359"/>
    </location>
</feature>
<keyword evidence="2" id="KW-0378">Hydrolase</keyword>
<reference evidence="5" key="2">
    <citation type="journal article" date="2024" name="Plant">
        <title>Genomic evolution and insights into agronomic trait innovations of Sesamum species.</title>
        <authorList>
            <person name="Miao H."/>
            <person name="Wang L."/>
            <person name="Qu L."/>
            <person name="Liu H."/>
            <person name="Sun Y."/>
            <person name="Le M."/>
            <person name="Wang Q."/>
            <person name="Wei S."/>
            <person name="Zheng Y."/>
            <person name="Lin W."/>
            <person name="Duan Y."/>
            <person name="Cao H."/>
            <person name="Xiong S."/>
            <person name="Wang X."/>
            <person name="Wei L."/>
            <person name="Li C."/>
            <person name="Ma Q."/>
            <person name="Ju M."/>
            <person name="Zhao R."/>
            <person name="Li G."/>
            <person name="Mu C."/>
            <person name="Tian Q."/>
            <person name="Mei H."/>
            <person name="Zhang T."/>
            <person name="Gao T."/>
            <person name="Zhang H."/>
        </authorList>
    </citation>
    <scope>NUCLEOTIDE SEQUENCE</scope>
    <source>
        <strain evidence="5">G02</strain>
    </source>
</reference>
<feature type="region of interest" description="Disordered" evidence="3">
    <location>
        <begin position="82"/>
        <end position="134"/>
    </location>
</feature>
<name>A0AAW2U7I0_SESRA</name>
<dbReference type="InterPro" id="IPR036875">
    <property type="entry name" value="Znf_CCHC_sf"/>
</dbReference>
<feature type="compositionally biased region" description="Basic residues" evidence="3">
    <location>
        <begin position="92"/>
        <end position="106"/>
    </location>
</feature>
<dbReference type="SUPFAM" id="SSF53098">
    <property type="entry name" value="Ribonuclease H-like"/>
    <property type="match status" value="1"/>
</dbReference>
<dbReference type="InterPro" id="IPR013103">
    <property type="entry name" value="RVT_2"/>
</dbReference>
<protein>
    <submittedName>
        <fullName evidence="5">Retrovirus-related Pol polyprotein from transposon TNT 1-94</fullName>
    </submittedName>
</protein>
<dbReference type="SUPFAM" id="SSF56672">
    <property type="entry name" value="DNA/RNA polymerases"/>
    <property type="match status" value="1"/>
</dbReference>
<dbReference type="InterPro" id="IPR039537">
    <property type="entry name" value="Retrotran_Ty1/copia-like"/>
</dbReference>
<gene>
    <name evidence="5" type="ORF">Sradi_1520200</name>
</gene>
<evidence type="ECO:0000256" key="1">
    <source>
        <dbReference type="ARBA" id="ARBA00022723"/>
    </source>
</evidence>
<proteinExistence type="predicted"/>
<dbReference type="PANTHER" id="PTHR42648:SF27">
    <property type="entry name" value="RNA-DIRECTED DNA POLYMERASE"/>
    <property type="match status" value="1"/>
</dbReference>
<evidence type="ECO:0000313" key="5">
    <source>
        <dbReference type="EMBL" id="KAL0413185.1"/>
    </source>
</evidence>
<reference evidence="5" key="1">
    <citation type="submission" date="2020-06" db="EMBL/GenBank/DDBJ databases">
        <authorList>
            <person name="Li T."/>
            <person name="Hu X."/>
            <person name="Zhang T."/>
            <person name="Song X."/>
            <person name="Zhang H."/>
            <person name="Dai N."/>
            <person name="Sheng W."/>
            <person name="Hou X."/>
            <person name="Wei L."/>
        </authorList>
    </citation>
    <scope>NUCLEOTIDE SEQUENCE</scope>
    <source>
        <strain evidence="5">G02</strain>
        <tissue evidence="5">Leaf</tissue>
    </source>
</reference>
<sequence>MAEGSSVQSHGVTMLSLMEKLEDLKAGLNNDTYIDVILQSLPPSYNSFIVNYNMNGLEKSIHELINMLVQYEATTHKSEPSVLVGEASTSKAKGKSARRWKMKKGKGTAVTATASTGGAPPTAPKGKGKVKVGGSQQSRANDVYIHCHGKGHWKRECPQLLSHPSVASRKLSKDEMILRLGDGKAVAAEAVGSLSLVVSNHIRIELKDCYFVPSMIWHARLGHISKDRIRRYKSEVFGRFKEYRLEVENQTNRKIKALRSDRGGEYLSGEFIDYLKENGILSQWTPPGTPQLNGVVERRNRTLLDMVPSMMSFTELPRPSGVMHLRRQLSCLTYHHPSQYPRRHMRYGMASLPPTTEQKVFVSRNAVFLEKGFPSDNQRDEVLIEESSGEPPHDSTASFEPTVHTDGVSILRRSTRESRVRERYGFVGLTSQLDNDPKTYGEAMSDIDSDKWLEAMKSKMDSIAFKARLVAKGYTQRPGFDFEKTYSPVAMAKSIRILLAIAAWYDYEIWHIDVKTAFLNGFVEEEIFMDQPEGFTTVGEEQKVCRLQRSIYGLKQASRSWNTRFDEVIWGYDFIKNDHDPCIQEDHWELVLYLVLYVYDILLIENDVKMLWDIKAWLSTQSP</sequence>
<comment type="caution">
    <text evidence="5">The sequence shown here is derived from an EMBL/GenBank/DDBJ whole genome shotgun (WGS) entry which is preliminary data.</text>
</comment>
<dbReference type="EMBL" id="JACGWJ010000006">
    <property type="protein sequence ID" value="KAL0413185.1"/>
    <property type="molecule type" value="Genomic_DNA"/>
</dbReference>
<keyword evidence="1" id="KW-0479">Metal-binding</keyword>
<accession>A0AAW2U7I0</accession>
<dbReference type="InterPro" id="IPR043502">
    <property type="entry name" value="DNA/RNA_pol_sf"/>
</dbReference>
<dbReference type="GO" id="GO:0003676">
    <property type="term" value="F:nucleic acid binding"/>
    <property type="evidence" value="ECO:0007669"/>
    <property type="project" value="InterPro"/>
</dbReference>
<evidence type="ECO:0000256" key="3">
    <source>
        <dbReference type="SAM" id="MobiDB-lite"/>
    </source>
</evidence>
<dbReference type="InterPro" id="IPR012337">
    <property type="entry name" value="RNaseH-like_sf"/>
</dbReference>
<dbReference type="GO" id="GO:0016787">
    <property type="term" value="F:hydrolase activity"/>
    <property type="evidence" value="ECO:0007669"/>
    <property type="project" value="UniProtKB-KW"/>
</dbReference>
<evidence type="ECO:0000256" key="2">
    <source>
        <dbReference type="ARBA" id="ARBA00022801"/>
    </source>
</evidence>
<dbReference type="InterPro" id="IPR036397">
    <property type="entry name" value="RNaseH_sf"/>
</dbReference>
<dbReference type="InterPro" id="IPR001584">
    <property type="entry name" value="Integrase_cat-core"/>
</dbReference>
<dbReference type="GO" id="GO:0008270">
    <property type="term" value="F:zinc ion binding"/>
    <property type="evidence" value="ECO:0007669"/>
    <property type="project" value="InterPro"/>
</dbReference>
<dbReference type="Pfam" id="PF07727">
    <property type="entry name" value="RVT_2"/>
    <property type="match status" value="1"/>
</dbReference>
<dbReference type="SUPFAM" id="SSF57756">
    <property type="entry name" value="Retrovirus zinc finger-like domains"/>
    <property type="match status" value="1"/>
</dbReference>
<dbReference type="GO" id="GO:0015074">
    <property type="term" value="P:DNA integration"/>
    <property type="evidence" value="ECO:0007669"/>
    <property type="project" value="InterPro"/>
</dbReference>
<dbReference type="PANTHER" id="PTHR42648">
    <property type="entry name" value="TRANSPOSASE, PUTATIVE-RELATED"/>
    <property type="match status" value="1"/>
</dbReference>
<dbReference type="PROSITE" id="PS50994">
    <property type="entry name" value="INTEGRASE"/>
    <property type="match status" value="1"/>
</dbReference>
<dbReference type="Gene3D" id="3.30.420.10">
    <property type="entry name" value="Ribonuclease H-like superfamily/Ribonuclease H"/>
    <property type="match status" value="1"/>
</dbReference>